<protein>
    <submittedName>
        <fullName evidence="1">Uncharacterized protein</fullName>
    </submittedName>
</protein>
<name>A0A087GUI0_ARAAL</name>
<keyword evidence="2" id="KW-1185">Reference proteome</keyword>
<gene>
    <name evidence="1" type="ordered locus">AALP_Aa5g025700</name>
</gene>
<evidence type="ECO:0000313" key="1">
    <source>
        <dbReference type="EMBL" id="KFK33532.1"/>
    </source>
</evidence>
<organism evidence="1 2">
    <name type="scientific">Arabis alpina</name>
    <name type="common">Alpine rock-cress</name>
    <dbReference type="NCBI Taxonomy" id="50452"/>
    <lineage>
        <taxon>Eukaryota</taxon>
        <taxon>Viridiplantae</taxon>
        <taxon>Streptophyta</taxon>
        <taxon>Embryophyta</taxon>
        <taxon>Tracheophyta</taxon>
        <taxon>Spermatophyta</taxon>
        <taxon>Magnoliopsida</taxon>
        <taxon>eudicotyledons</taxon>
        <taxon>Gunneridae</taxon>
        <taxon>Pentapetalae</taxon>
        <taxon>rosids</taxon>
        <taxon>malvids</taxon>
        <taxon>Brassicales</taxon>
        <taxon>Brassicaceae</taxon>
        <taxon>Arabideae</taxon>
        <taxon>Arabis</taxon>
    </lineage>
</organism>
<reference evidence="2" key="1">
    <citation type="journal article" date="2015" name="Nat. Plants">
        <title>Genome expansion of Arabis alpina linked with retrotransposition and reduced symmetric DNA methylation.</title>
        <authorList>
            <person name="Willing E.M."/>
            <person name="Rawat V."/>
            <person name="Mandakova T."/>
            <person name="Maumus F."/>
            <person name="James G.V."/>
            <person name="Nordstroem K.J."/>
            <person name="Becker C."/>
            <person name="Warthmann N."/>
            <person name="Chica C."/>
            <person name="Szarzynska B."/>
            <person name="Zytnicki M."/>
            <person name="Albani M.C."/>
            <person name="Kiefer C."/>
            <person name="Bergonzi S."/>
            <person name="Castaings L."/>
            <person name="Mateos J.L."/>
            <person name="Berns M.C."/>
            <person name="Bujdoso N."/>
            <person name="Piofczyk T."/>
            <person name="de Lorenzo L."/>
            <person name="Barrero-Sicilia C."/>
            <person name="Mateos I."/>
            <person name="Piednoel M."/>
            <person name="Hagmann J."/>
            <person name="Chen-Min-Tao R."/>
            <person name="Iglesias-Fernandez R."/>
            <person name="Schuster S.C."/>
            <person name="Alonso-Blanco C."/>
            <person name="Roudier F."/>
            <person name="Carbonero P."/>
            <person name="Paz-Ares J."/>
            <person name="Davis S.J."/>
            <person name="Pecinka A."/>
            <person name="Quesneville H."/>
            <person name="Colot V."/>
            <person name="Lysak M.A."/>
            <person name="Weigel D."/>
            <person name="Coupland G."/>
            <person name="Schneeberger K."/>
        </authorList>
    </citation>
    <scope>NUCLEOTIDE SEQUENCE [LARGE SCALE GENOMIC DNA]</scope>
    <source>
        <strain evidence="2">cv. Pajares</strain>
    </source>
</reference>
<evidence type="ECO:0000313" key="2">
    <source>
        <dbReference type="Proteomes" id="UP000029120"/>
    </source>
</evidence>
<dbReference type="AlphaFoldDB" id="A0A087GUI0"/>
<feature type="non-terminal residue" evidence="1">
    <location>
        <position position="1"/>
    </location>
</feature>
<sequence length="16" mass="2051">SYLFINIFFFIKIEKK</sequence>
<proteinExistence type="predicted"/>
<accession>A0A087GUI0</accession>
<dbReference type="Proteomes" id="UP000029120">
    <property type="component" value="Chromosome 5"/>
</dbReference>
<dbReference type="EMBL" id="CM002873">
    <property type="protein sequence ID" value="KFK33532.1"/>
    <property type="molecule type" value="Genomic_DNA"/>
</dbReference>